<dbReference type="AlphaFoldDB" id="A0AAW1RQF5"/>
<accession>A0AAW1RQF5</accession>
<evidence type="ECO:0000313" key="3">
    <source>
        <dbReference type="EMBL" id="KAK9835723.1"/>
    </source>
</evidence>
<comment type="caution">
    <text evidence="3">The sequence shown here is derived from an EMBL/GenBank/DDBJ whole genome shotgun (WGS) entry which is preliminary data.</text>
</comment>
<evidence type="ECO:0000259" key="2">
    <source>
        <dbReference type="Pfam" id="PF16787"/>
    </source>
</evidence>
<feature type="domain" description="Ndc10" evidence="2">
    <location>
        <begin position="327"/>
        <end position="556"/>
    </location>
</feature>
<keyword evidence="4" id="KW-1185">Reference proteome</keyword>
<feature type="region of interest" description="Disordered" evidence="1">
    <location>
        <begin position="242"/>
        <end position="265"/>
    </location>
</feature>
<dbReference type="Gene3D" id="1.10.443.20">
    <property type="entry name" value="Centromere DNA-binding protein complex CBF3 subunit, domain 2"/>
    <property type="match status" value="1"/>
</dbReference>
<dbReference type="EMBL" id="JALJOS010000008">
    <property type="protein sequence ID" value="KAK9835723.1"/>
    <property type="molecule type" value="Genomic_DNA"/>
</dbReference>
<dbReference type="Proteomes" id="UP001438707">
    <property type="component" value="Unassembled WGS sequence"/>
</dbReference>
<dbReference type="GO" id="GO:0003677">
    <property type="term" value="F:DNA binding"/>
    <property type="evidence" value="ECO:0007669"/>
    <property type="project" value="InterPro"/>
</dbReference>
<sequence>MRPAKRLRKATAPQPAPDVQDSFDTDSNVELSEEDLSEYEPGLNGNNGSARPGRLSYQPRAPPIPSPAIRPAAAAALLDGHQGPSRPSMTEPTPPNTDADVGGQGLSTAERKKIAADKERSARPKTRQAYKTHTDKLKHFETHDERGRLRPVPWSTDTTTKVGLDNMVRYLQWAGANFPGYKHPKKAAELSNSMLEAIHAAAASKYRTEHLRLEDASSRKPNLMNHDPYRAVYDTIRNNLAQKGQRASKHRDPQEGVSQEAPTPAEYDMMIKHHLRLGATDSRMVRDLSMITLMSSSLGRTDDCRLVYICDLCPPEILGNIGPCPAVVISAVIRGGKTMKHGKTGFLGFIRHSLPTHCPQRALAAQVHQLHVIDGAPLPSPEDAVGWNSWATWPANSPQYNVSYDQLLDRITACLTALEISARKKLHCFRVLGARRLDAAGCPAEVIARAGRWLDDVMCKSYLPFYTPEGLLASGGWPIDKPHGLFWAPRFMVVIPARLVDLIYPFLPSLKLKVASLGSAAKPSHLAVPKVLQYLGLVVVQDALELAEEFPDDPIHRLLMNDGGFVELHNDYVAKKQNGSFERVRPRSQAEQTAALQHAVTEMYNLLQAISRGETSPVSSAPALRDVTNTIPSLPGSSGHQQAPAIPGAIGAYSSGGPSTEGTHPISSAAAALEGPTAVSRSAGQPQALIEGNGGASAAGLAPREAANQGTSSSTALVGVVAAPGSAAAADDNEGSGGAHAIGHALGESALSSTTNVPERPTAIATARAVASNAAPGLQMMLPEQRAEALAYSNPVIQQLPPAFSHHLAVGPSAVRHAISHVPPREYAAPHSFMLQEGWVPPNGRHVLPQTSPFVPALQQLQVTLGNGMVQIFTAQPLAPQPQTAHQQVGSARMISSFPAPEGRGLVASASSTAAPESTSHQHAQLPAVMHPPISPTEVHPAPPDHRSIPKLSSIGTVARLWELYDVGDSMSGKKAWRVLEEEEQSSWRSKQRQRWNEVNAVASGIIDSARSSRPTRSGAQIAAEMDREREEMKKRLPSYVEHIIKKRRRQRNAGL</sequence>
<gene>
    <name evidence="3" type="ORF">WJX74_006699</name>
</gene>
<feature type="region of interest" description="Disordered" evidence="1">
    <location>
        <begin position="1"/>
        <end position="131"/>
    </location>
</feature>
<reference evidence="3 4" key="1">
    <citation type="journal article" date="2024" name="Nat. Commun.">
        <title>Phylogenomics reveals the evolutionary origins of lichenization in chlorophyte algae.</title>
        <authorList>
            <person name="Puginier C."/>
            <person name="Libourel C."/>
            <person name="Otte J."/>
            <person name="Skaloud P."/>
            <person name="Haon M."/>
            <person name="Grisel S."/>
            <person name="Petersen M."/>
            <person name="Berrin J.G."/>
            <person name="Delaux P.M."/>
            <person name="Dal Grande F."/>
            <person name="Keller J."/>
        </authorList>
    </citation>
    <scope>NUCLEOTIDE SEQUENCE [LARGE SCALE GENOMIC DNA]</scope>
    <source>
        <strain evidence="3 4">SAG 2145</strain>
    </source>
</reference>
<dbReference type="InterPro" id="IPR038279">
    <property type="entry name" value="Ndc10_dom2_sf"/>
</dbReference>
<proteinExistence type="predicted"/>
<feature type="compositionally biased region" description="Basic and acidic residues" evidence="1">
    <location>
        <begin position="109"/>
        <end position="122"/>
    </location>
</feature>
<feature type="compositionally biased region" description="Polar residues" evidence="1">
    <location>
        <begin position="629"/>
        <end position="641"/>
    </location>
</feature>
<dbReference type="InterPro" id="IPR031872">
    <property type="entry name" value="NDC10_II"/>
</dbReference>
<feature type="compositionally biased region" description="Polar residues" evidence="1">
    <location>
        <begin position="656"/>
        <end position="666"/>
    </location>
</feature>
<dbReference type="Pfam" id="PF16787">
    <property type="entry name" value="NDC10_II"/>
    <property type="match status" value="1"/>
</dbReference>
<evidence type="ECO:0000256" key="1">
    <source>
        <dbReference type="SAM" id="MobiDB-lite"/>
    </source>
</evidence>
<organism evidence="3 4">
    <name type="scientific">Apatococcus lobatus</name>
    <dbReference type="NCBI Taxonomy" id="904363"/>
    <lineage>
        <taxon>Eukaryota</taxon>
        <taxon>Viridiplantae</taxon>
        <taxon>Chlorophyta</taxon>
        <taxon>core chlorophytes</taxon>
        <taxon>Trebouxiophyceae</taxon>
        <taxon>Chlorellales</taxon>
        <taxon>Chlorellaceae</taxon>
        <taxon>Apatococcus</taxon>
    </lineage>
</organism>
<name>A0AAW1RQF5_9CHLO</name>
<evidence type="ECO:0000313" key="4">
    <source>
        <dbReference type="Proteomes" id="UP001438707"/>
    </source>
</evidence>
<feature type="region of interest" description="Disordered" evidence="1">
    <location>
        <begin position="629"/>
        <end position="710"/>
    </location>
</feature>
<protein>
    <recommendedName>
        <fullName evidence="2">Ndc10 domain-containing protein</fullName>
    </recommendedName>
</protein>